<evidence type="ECO:0000313" key="2">
    <source>
        <dbReference type="Proteomes" id="UP000321353"/>
    </source>
</evidence>
<organism evidence="1 2">
    <name type="scientific">Stieleria maiorica</name>
    <dbReference type="NCBI Taxonomy" id="2795974"/>
    <lineage>
        <taxon>Bacteria</taxon>
        <taxon>Pseudomonadati</taxon>
        <taxon>Planctomycetota</taxon>
        <taxon>Planctomycetia</taxon>
        <taxon>Pirellulales</taxon>
        <taxon>Pirellulaceae</taxon>
        <taxon>Stieleria</taxon>
    </lineage>
</organism>
<sequence>MAKKHITLQHSESVIVQAAAQIYAAYLSCGLVGEKDKTKYLKQSIRDAITIARSVDDAVISDGEME</sequence>
<dbReference type="KEGG" id="smam:Mal15_14430"/>
<proteinExistence type="predicted"/>
<gene>
    <name evidence="1" type="ORF">Mal15_14430</name>
</gene>
<name>A0A5B9M9P1_9BACT</name>
<dbReference type="EMBL" id="CP036264">
    <property type="protein sequence ID" value="QEF97403.1"/>
    <property type="molecule type" value="Genomic_DNA"/>
</dbReference>
<dbReference type="RefSeq" id="WP_147867088.1">
    <property type="nucleotide sequence ID" value="NZ_CP036264.1"/>
</dbReference>
<dbReference type="AlphaFoldDB" id="A0A5B9M9P1"/>
<reference evidence="1 2" key="1">
    <citation type="submission" date="2019-02" db="EMBL/GenBank/DDBJ databases">
        <title>Planctomycetal bacteria perform biofilm scaping via a novel small molecule.</title>
        <authorList>
            <person name="Jeske O."/>
            <person name="Boedeker C."/>
            <person name="Wiegand S."/>
            <person name="Breitling P."/>
            <person name="Kallscheuer N."/>
            <person name="Jogler M."/>
            <person name="Rohde M."/>
            <person name="Petersen J."/>
            <person name="Medema M.H."/>
            <person name="Surup F."/>
            <person name="Jogler C."/>
        </authorList>
    </citation>
    <scope>NUCLEOTIDE SEQUENCE [LARGE SCALE GENOMIC DNA]</scope>
    <source>
        <strain evidence="1 2">Mal15</strain>
    </source>
</reference>
<protein>
    <submittedName>
        <fullName evidence="1">Uncharacterized protein</fullName>
    </submittedName>
</protein>
<evidence type="ECO:0000313" key="1">
    <source>
        <dbReference type="EMBL" id="QEF97403.1"/>
    </source>
</evidence>
<keyword evidence="2" id="KW-1185">Reference proteome</keyword>
<accession>A0A5B9M9P1</accession>
<dbReference type="Proteomes" id="UP000321353">
    <property type="component" value="Chromosome"/>
</dbReference>